<evidence type="ECO:0000313" key="2">
    <source>
        <dbReference type="Proteomes" id="UP000021369"/>
    </source>
</evidence>
<organism evidence="1 2">
    <name type="scientific">Ruminococcus albus SY3</name>
    <dbReference type="NCBI Taxonomy" id="1341156"/>
    <lineage>
        <taxon>Bacteria</taxon>
        <taxon>Bacillati</taxon>
        <taxon>Bacillota</taxon>
        <taxon>Clostridia</taxon>
        <taxon>Eubacteriales</taxon>
        <taxon>Oscillospiraceae</taxon>
        <taxon>Ruminococcus</taxon>
    </lineage>
</organism>
<dbReference type="Proteomes" id="UP000021369">
    <property type="component" value="Unassembled WGS sequence"/>
</dbReference>
<sequence>MFGLIACIILLIIISSKYNNTNEKARERAHFLYDNTDIWREQELFHKFLYQRKRVDGSSIPLDYSYVSIWNEVDKQLKKEGLRLSPSTCNLSNYKFDDKGYVITPYKKW</sequence>
<keyword evidence="2" id="KW-1185">Reference proteome</keyword>
<name>A0A011WNL5_RUMAL</name>
<accession>A0A011WNL5</accession>
<dbReference type="EMBL" id="JEOB01000004">
    <property type="protein sequence ID" value="EXM38570.1"/>
    <property type="molecule type" value="Genomic_DNA"/>
</dbReference>
<dbReference type="RefSeq" id="WP_037289429.1">
    <property type="nucleotide sequence ID" value="NZ_JEOB01000004.1"/>
</dbReference>
<gene>
    <name evidence="1" type="ORF">RASY3_14775</name>
</gene>
<reference evidence="1 2" key="1">
    <citation type="submission" date="2013-06" db="EMBL/GenBank/DDBJ databases">
        <title>Rumen cellulosomics: divergent fiber-degrading strategies revealed by comparative genome-wide analysis of six Ruminococcal strains.</title>
        <authorList>
            <person name="Dassa B."/>
            <person name="Borovok I."/>
            <person name="Lamed R."/>
            <person name="Flint H."/>
            <person name="Yeoman C.J."/>
            <person name="White B."/>
            <person name="Bayer E.A."/>
        </authorList>
    </citation>
    <scope>NUCLEOTIDE SEQUENCE [LARGE SCALE GENOMIC DNA]</scope>
    <source>
        <strain evidence="1 2">SY3</strain>
    </source>
</reference>
<proteinExistence type="predicted"/>
<dbReference type="AlphaFoldDB" id="A0A011WNL5"/>
<evidence type="ECO:0000313" key="1">
    <source>
        <dbReference type="EMBL" id="EXM38570.1"/>
    </source>
</evidence>
<protein>
    <submittedName>
        <fullName evidence="1">Uncharacterized protein</fullName>
    </submittedName>
</protein>
<comment type="caution">
    <text evidence="1">The sequence shown here is derived from an EMBL/GenBank/DDBJ whole genome shotgun (WGS) entry which is preliminary data.</text>
</comment>